<organism evidence="4 5">
    <name type="scientific">Tribonema minus</name>
    <dbReference type="NCBI Taxonomy" id="303371"/>
    <lineage>
        <taxon>Eukaryota</taxon>
        <taxon>Sar</taxon>
        <taxon>Stramenopiles</taxon>
        <taxon>Ochrophyta</taxon>
        <taxon>PX clade</taxon>
        <taxon>Xanthophyceae</taxon>
        <taxon>Tribonematales</taxon>
        <taxon>Tribonemataceae</taxon>
        <taxon>Tribonema</taxon>
    </lineage>
</organism>
<dbReference type="GO" id="GO:0016020">
    <property type="term" value="C:membrane"/>
    <property type="evidence" value="ECO:0007669"/>
    <property type="project" value="UniProtKB-SubCell"/>
</dbReference>
<dbReference type="AlphaFoldDB" id="A0A836CM96"/>
<feature type="transmembrane region" description="Helical" evidence="2">
    <location>
        <begin position="64"/>
        <end position="88"/>
    </location>
</feature>
<dbReference type="PANTHER" id="PTHR24002:SF3">
    <property type="entry name" value="SOLUTE CARRIER FAMILY 22 MEMBER 18"/>
    <property type="match status" value="1"/>
</dbReference>
<comment type="caution">
    <text evidence="4">The sequence shown here is derived from an EMBL/GenBank/DDBJ whole genome shotgun (WGS) entry which is preliminary data.</text>
</comment>
<dbReference type="GO" id="GO:0022857">
    <property type="term" value="F:transmembrane transporter activity"/>
    <property type="evidence" value="ECO:0007669"/>
    <property type="project" value="InterPro"/>
</dbReference>
<evidence type="ECO:0000259" key="3">
    <source>
        <dbReference type="PROSITE" id="PS50850"/>
    </source>
</evidence>
<keyword evidence="2" id="KW-0472">Membrane</keyword>
<dbReference type="PROSITE" id="PS50850">
    <property type="entry name" value="MFS"/>
    <property type="match status" value="1"/>
</dbReference>
<dbReference type="InterPro" id="IPR020846">
    <property type="entry name" value="MFS_dom"/>
</dbReference>
<feature type="transmembrane region" description="Helical" evidence="2">
    <location>
        <begin position="35"/>
        <end position="58"/>
    </location>
</feature>
<dbReference type="PANTHER" id="PTHR24002">
    <property type="entry name" value="SOLUTE CARRIER FAMILY 22 MEMBER 18"/>
    <property type="match status" value="1"/>
</dbReference>
<comment type="subcellular location">
    <subcellularLocation>
        <location evidence="1">Membrane</location>
        <topology evidence="1">Multi-pass membrane protein</topology>
    </subcellularLocation>
</comment>
<dbReference type="Gene3D" id="1.20.1250.20">
    <property type="entry name" value="MFS general substrate transporter like domains"/>
    <property type="match status" value="1"/>
</dbReference>
<dbReference type="Pfam" id="PF07690">
    <property type="entry name" value="MFS_1"/>
    <property type="match status" value="1"/>
</dbReference>
<evidence type="ECO:0000313" key="4">
    <source>
        <dbReference type="EMBL" id="KAG5188576.1"/>
    </source>
</evidence>
<reference evidence="4" key="1">
    <citation type="submission" date="2021-02" db="EMBL/GenBank/DDBJ databases">
        <title>First Annotated Genome of the Yellow-green Alga Tribonema minus.</title>
        <authorList>
            <person name="Mahan K.M."/>
        </authorList>
    </citation>
    <scope>NUCLEOTIDE SEQUENCE</scope>
    <source>
        <strain evidence="4">UTEX B ZZ1240</strain>
    </source>
</reference>
<dbReference type="Proteomes" id="UP000664859">
    <property type="component" value="Unassembled WGS sequence"/>
</dbReference>
<dbReference type="EMBL" id="JAFCMP010000068">
    <property type="protein sequence ID" value="KAG5188576.1"/>
    <property type="molecule type" value="Genomic_DNA"/>
</dbReference>
<feature type="transmembrane region" description="Helical" evidence="2">
    <location>
        <begin position="100"/>
        <end position="119"/>
    </location>
</feature>
<dbReference type="GO" id="GO:0005635">
    <property type="term" value="C:nuclear envelope"/>
    <property type="evidence" value="ECO:0007669"/>
    <property type="project" value="TreeGrafter"/>
</dbReference>
<feature type="domain" description="Major facilitator superfamily (MFS) profile" evidence="3">
    <location>
        <begin position="1"/>
        <end position="221"/>
    </location>
</feature>
<keyword evidence="2" id="KW-1133">Transmembrane helix</keyword>
<protein>
    <submittedName>
        <fullName evidence="4">Major facilitator superfamily domain-containing protein</fullName>
    </submittedName>
</protein>
<keyword evidence="2" id="KW-0812">Transmembrane</keyword>
<name>A0A836CM96_9STRA</name>
<dbReference type="InterPro" id="IPR036259">
    <property type="entry name" value="MFS_trans_sf"/>
</dbReference>
<dbReference type="OrthoDB" id="10262656at2759"/>
<accession>A0A836CM96</accession>
<evidence type="ECO:0000256" key="1">
    <source>
        <dbReference type="ARBA" id="ARBA00004141"/>
    </source>
</evidence>
<keyword evidence="5" id="KW-1185">Reference proteome</keyword>
<dbReference type="SUPFAM" id="SSF103473">
    <property type="entry name" value="MFS general substrate transporter"/>
    <property type="match status" value="1"/>
</dbReference>
<evidence type="ECO:0000313" key="5">
    <source>
        <dbReference type="Proteomes" id="UP000664859"/>
    </source>
</evidence>
<evidence type="ECO:0000256" key="2">
    <source>
        <dbReference type="SAM" id="Phobius"/>
    </source>
</evidence>
<proteinExistence type="predicted"/>
<gene>
    <name evidence="4" type="ORF">JKP88DRAFT_27020</name>
</gene>
<feature type="transmembrane region" description="Helical" evidence="2">
    <location>
        <begin position="196"/>
        <end position="217"/>
    </location>
</feature>
<sequence length="241" mass="26044">MLDEELFDVEAEQPQLSEAALLALKKQRDIIPPEVLLLAMNGFLLVYAFSIETIYAMFMKDNFGYGHATLSTLFAVNGVLVGFLQLVLMRHLVAKMGKHMLLASGNLLLALGMLGLSLVRYTPLHFLLFSVHILGYSMADTALVSLISRYAGSNAQGRSLGLNQAAQSTARVISPLVAGYLYTNSKKLAEGLPPGALPYVVGSVMPLLAIAAPLILYMGSIDRKKRAAALESLNHNGEQPL</sequence>
<dbReference type="InterPro" id="IPR011701">
    <property type="entry name" value="MFS"/>
</dbReference>